<dbReference type="AlphaFoldDB" id="E6MSB3"/>
<sequence length="62" mass="7154">MEQKKDKWKNIVLLLIELPIVCFLALFTLDGHSSLLAYKEHPWSIFMQRLIFASAPILIVGI</sequence>
<reference evidence="2 3" key="1">
    <citation type="submission" date="2010-12" db="EMBL/GenBank/DDBJ databases">
        <authorList>
            <person name="Muzny D."/>
            <person name="Qin X."/>
            <person name="Deng J."/>
            <person name="Jiang H."/>
            <person name="Liu Y."/>
            <person name="Qu J."/>
            <person name="Song X.-Z."/>
            <person name="Zhang L."/>
            <person name="Thornton R."/>
            <person name="Coyle M."/>
            <person name="Francisco L."/>
            <person name="Jackson L."/>
            <person name="Javaid M."/>
            <person name="Korchina V."/>
            <person name="Kovar C."/>
            <person name="Mata R."/>
            <person name="Mathew T."/>
            <person name="Ngo R."/>
            <person name="Nguyen L."/>
            <person name="Nguyen N."/>
            <person name="Okwuonu G."/>
            <person name="Ongeri F."/>
            <person name="Pham C."/>
            <person name="Simmons D."/>
            <person name="Wilczek-Boney K."/>
            <person name="Hale W."/>
            <person name="Jakkamsetti A."/>
            <person name="Pham P."/>
            <person name="Ruth R."/>
            <person name="San Lucas F."/>
            <person name="Warren J."/>
            <person name="Zhang J."/>
            <person name="Zhao Z."/>
            <person name="Zhou C."/>
            <person name="Zhu D."/>
            <person name="Lee S."/>
            <person name="Bess C."/>
            <person name="Blankenburg K."/>
            <person name="Forbes L."/>
            <person name="Fu Q."/>
            <person name="Gubbala S."/>
            <person name="Hirani K."/>
            <person name="Jayaseelan J.C."/>
            <person name="Lara F."/>
            <person name="Munidasa M."/>
            <person name="Palculict T."/>
            <person name="Patil S."/>
            <person name="Pu L.-L."/>
            <person name="Saada N."/>
            <person name="Tang L."/>
            <person name="Weissenberger G."/>
            <person name="Zhu Y."/>
            <person name="Hemphill L."/>
            <person name="Shang Y."/>
            <person name="Youmans B."/>
            <person name="Ayvaz T."/>
            <person name="Ross M."/>
            <person name="Santibanez J."/>
            <person name="Aqrawi P."/>
            <person name="Gross S."/>
            <person name="Joshi V."/>
            <person name="Fowler G."/>
            <person name="Nazareth L."/>
            <person name="Reid J."/>
            <person name="Worley K."/>
            <person name="Petrosino J."/>
            <person name="Highlander S."/>
            <person name="Gibbs R."/>
        </authorList>
    </citation>
    <scope>NUCLEOTIDE SEQUENCE [LARGE SCALE GENOMIC DNA]</scope>
    <source>
        <strain evidence="2 3">DSM 15606</strain>
    </source>
</reference>
<feature type="transmembrane region" description="Helical" evidence="1">
    <location>
        <begin position="12"/>
        <end position="29"/>
    </location>
</feature>
<feature type="non-terminal residue" evidence="2">
    <location>
        <position position="62"/>
    </location>
</feature>
<evidence type="ECO:0000313" key="2">
    <source>
        <dbReference type="EMBL" id="EFV03487.1"/>
    </source>
</evidence>
<evidence type="ECO:0000256" key="1">
    <source>
        <dbReference type="SAM" id="Phobius"/>
    </source>
</evidence>
<evidence type="ECO:0000313" key="3">
    <source>
        <dbReference type="Proteomes" id="UP000003874"/>
    </source>
</evidence>
<dbReference type="HOGENOM" id="CLU_2909506_0_0_10"/>
<keyword evidence="3" id="KW-1185">Reference proteome</keyword>
<dbReference type="EMBL" id="AEQO01000180">
    <property type="protein sequence ID" value="EFV03487.1"/>
    <property type="molecule type" value="Genomic_DNA"/>
</dbReference>
<feature type="transmembrane region" description="Helical" evidence="1">
    <location>
        <begin position="41"/>
        <end position="61"/>
    </location>
</feature>
<name>E6MSB3_9BACT</name>
<gene>
    <name evidence="2" type="ORF">HMPREF9420_2381</name>
</gene>
<dbReference type="STRING" id="888832.HMPREF9420_2381"/>
<keyword evidence="1" id="KW-0472">Membrane</keyword>
<keyword evidence="1" id="KW-1133">Transmembrane helix</keyword>
<proteinExistence type="predicted"/>
<organism evidence="2 3">
    <name type="scientific">Segatella salivae DSM 15606</name>
    <dbReference type="NCBI Taxonomy" id="888832"/>
    <lineage>
        <taxon>Bacteria</taxon>
        <taxon>Pseudomonadati</taxon>
        <taxon>Bacteroidota</taxon>
        <taxon>Bacteroidia</taxon>
        <taxon>Bacteroidales</taxon>
        <taxon>Prevotellaceae</taxon>
        <taxon>Segatella</taxon>
    </lineage>
</organism>
<keyword evidence="1" id="KW-0812">Transmembrane</keyword>
<dbReference type="Proteomes" id="UP000003874">
    <property type="component" value="Unassembled WGS sequence"/>
</dbReference>
<protein>
    <submittedName>
        <fullName evidence="2">Uncharacterized protein</fullName>
    </submittedName>
</protein>
<comment type="caution">
    <text evidence="2">The sequence shown here is derived from an EMBL/GenBank/DDBJ whole genome shotgun (WGS) entry which is preliminary data.</text>
</comment>
<accession>E6MSB3</accession>